<name>A0A4S5CCP4_AERVE</name>
<dbReference type="Proteomes" id="UP000309618">
    <property type="component" value="Unassembled WGS sequence"/>
</dbReference>
<reference evidence="1 2" key="1">
    <citation type="submission" date="2019-04" db="EMBL/GenBank/DDBJ databases">
        <title>Comparative genomics of Aeromonas veronii strains pathogenic to fish.</title>
        <authorList>
            <person name="Cascarano M.C."/>
            <person name="Smyrli M."/>
            <person name="Katharios P."/>
        </authorList>
    </citation>
    <scope>NUCLEOTIDE SEQUENCE [LARGE SCALE GENOMIC DNA]</scope>
    <source>
        <strain evidence="1 2">XU1</strain>
    </source>
</reference>
<accession>A0A4S5CCP4</accession>
<dbReference type="InterPro" id="IPR016024">
    <property type="entry name" value="ARM-type_fold"/>
</dbReference>
<organism evidence="1 2">
    <name type="scientific">Aeromonas veronii</name>
    <dbReference type="NCBI Taxonomy" id="654"/>
    <lineage>
        <taxon>Bacteria</taxon>
        <taxon>Pseudomonadati</taxon>
        <taxon>Pseudomonadota</taxon>
        <taxon>Gammaproteobacteria</taxon>
        <taxon>Aeromonadales</taxon>
        <taxon>Aeromonadaceae</taxon>
        <taxon>Aeromonas</taxon>
    </lineage>
</organism>
<evidence type="ECO:0000313" key="2">
    <source>
        <dbReference type="Proteomes" id="UP000309618"/>
    </source>
</evidence>
<dbReference type="InterPro" id="IPR011989">
    <property type="entry name" value="ARM-like"/>
</dbReference>
<comment type="caution">
    <text evidence="1">The sequence shown here is derived from an EMBL/GenBank/DDBJ whole genome shotgun (WGS) entry which is preliminary data.</text>
</comment>
<proteinExistence type="predicted"/>
<dbReference type="SUPFAM" id="SSF48371">
    <property type="entry name" value="ARM repeat"/>
    <property type="match status" value="1"/>
</dbReference>
<dbReference type="AlphaFoldDB" id="A0A4S5CCP4"/>
<sequence length="249" mass="27387">MDPDDQVAMLVAVHPNLLDSAHDALSLHPSCEVRLMDARSERITERALLLYSLDQSPLVRKAVAESSASTPSVLIKLISDSNEEVRRAVASSKNVTDAILRYLSNDISPMVRAAVAESPTASGDVLERLACDESVVQCAVASNPLTRIDTLFWLIVDGNDDRVVEECINALRVRPLESWMQLVGEQKINLQSRAGIEDSNMQLGDWLLGKGMTDCYQWIQAAELAIKVEQHAVASQCESTVLSRVRFSL</sequence>
<evidence type="ECO:0008006" key="3">
    <source>
        <dbReference type="Google" id="ProtNLM"/>
    </source>
</evidence>
<evidence type="ECO:0000313" key="1">
    <source>
        <dbReference type="EMBL" id="THJ43584.1"/>
    </source>
</evidence>
<protein>
    <recommendedName>
        <fullName evidence="3">HEAT repeat domain-containing protein</fullName>
    </recommendedName>
</protein>
<dbReference type="EMBL" id="SSUX01000011">
    <property type="protein sequence ID" value="THJ43584.1"/>
    <property type="molecule type" value="Genomic_DNA"/>
</dbReference>
<dbReference type="Gene3D" id="1.25.10.10">
    <property type="entry name" value="Leucine-rich Repeat Variant"/>
    <property type="match status" value="1"/>
</dbReference>
<dbReference type="RefSeq" id="WP_136502023.1">
    <property type="nucleotide sequence ID" value="NZ_SSUX01000011.1"/>
</dbReference>
<gene>
    <name evidence="1" type="ORF">E8Q35_14860</name>
</gene>